<dbReference type="Proteomes" id="UP000595663">
    <property type="component" value="Chromosome"/>
</dbReference>
<gene>
    <name evidence="2" type="ORF">AMJAP_0522</name>
</gene>
<keyword evidence="3" id="KW-1185">Reference proteome</keyword>
<organism evidence="2 3">
    <name type="scientific">Amphritea japonica ATCC BAA-1530</name>
    <dbReference type="NCBI Taxonomy" id="1278309"/>
    <lineage>
        <taxon>Bacteria</taxon>
        <taxon>Pseudomonadati</taxon>
        <taxon>Pseudomonadota</taxon>
        <taxon>Gammaproteobacteria</taxon>
        <taxon>Oceanospirillales</taxon>
        <taxon>Oceanospirillaceae</taxon>
        <taxon>Amphritea</taxon>
    </lineage>
</organism>
<dbReference type="RefSeq" id="WP_019620700.1">
    <property type="nucleotide sequence ID" value="NZ_AP014545.1"/>
</dbReference>
<dbReference type="SUPFAM" id="SSF142433">
    <property type="entry name" value="CinA-like"/>
    <property type="match status" value="1"/>
</dbReference>
<sequence>MEKITLLVEGLAKLALDQQVRIATAESCTGGWIAQEITALAGSSEWFECGFVTYSNEAKQQMLGVSESLFISDGAVSESVVVAMAKGAVQKSRAQLSVAISGVAGPGGGTDLKPVGTVWIAWYFDGCEVEAGRYQFAGDRQSVRKQAVVGALKGLVKQLNKNTV</sequence>
<evidence type="ECO:0000259" key="1">
    <source>
        <dbReference type="Pfam" id="PF02464"/>
    </source>
</evidence>
<dbReference type="KEGG" id="ajp:AMJAP_0522"/>
<dbReference type="NCBIfam" id="TIGR00199">
    <property type="entry name" value="PncC_domain"/>
    <property type="match status" value="1"/>
</dbReference>
<dbReference type="InterPro" id="IPR036653">
    <property type="entry name" value="CinA-like_C"/>
</dbReference>
<dbReference type="OrthoDB" id="9801454at2"/>
<reference evidence="2 3" key="1">
    <citation type="journal article" date="2008" name="Int. J. Syst. Evol. Microbiol.">
        <title>Amphritea japonica sp. nov. and Amphritea balenae sp. nov., isolated from the sediment adjacent to sperm whale carcasses off Kagoshima, Japan.</title>
        <authorList>
            <person name="Miyazaki M."/>
            <person name="Nogi Y."/>
            <person name="Fujiwara Y."/>
            <person name="Kawato M."/>
            <person name="Nagahama T."/>
            <person name="Kubokawa K."/>
            <person name="Horikoshi K."/>
        </authorList>
    </citation>
    <scope>NUCLEOTIDE SEQUENCE [LARGE SCALE GENOMIC DNA]</scope>
    <source>
        <strain evidence="2 3">ATCC BAA-1530</strain>
    </source>
</reference>
<dbReference type="Gene3D" id="3.90.950.20">
    <property type="entry name" value="CinA-like"/>
    <property type="match status" value="1"/>
</dbReference>
<dbReference type="EMBL" id="AP014545">
    <property type="protein sequence ID" value="BBB25121.1"/>
    <property type="molecule type" value="Genomic_DNA"/>
</dbReference>
<protein>
    <submittedName>
        <fullName evidence="2">Competence damage-inducible protein A</fullName>
    </submittedName>
</protein>
<evidence type="ECO:0000313" key="3">
    <source>
        <dbReference type="Proteomes" id="UP000595663"/>
    </source>
</evidence>
<dbReference type="Pfam" id="PF02464">
    <property type="entry name" value="CinA"/>
    <property type="match status" value="1"/>
</dbReference>
<accession>A0A7R6PBK3</accession>
<dbReference type="InterPro" id="IPR008136">
    <property type="entry name" value="CinA_C"/>
</dbReference>
<feature type="domain" description="CinA C-terminal" evidence="1">
    <location>
        <begin position="9"/>
        <end position="158"/>
    </location>
</feature>
<name>A0A7R6PBK3_9GAMM</name>
<dbReference type="AlphaFoldDB" id="A0A7R6PBK3"/>
<evidence type="ECO:0000313" key="2">
    <source>
        <dbReference type="EMBL" id="BBB25121.1"/>
    </source>
</evidence>
<proteinExistence type="predicted"/>